<dbReference type="AlphaFoldDB" id="A0A0C5BY13"/>
<dbReference type="RefSeq" id="WP_148703905.1">
    <property type="nucleotide sequence ID" value="NZ_CP010868.1"/>
</dbReference>
<accession>A0A0C5BY13</accession>
<organism evidence="2 3">
    <name type="scientific">Nitrosopumilus piranensis</name>
    <dbReference type="NCBI Taxonomy" id="1582439"/>
    <lineage>
        <taxon>Archaea</taxon>
        <taxon>Nitrososphaerota</taxon>
        <taxon>Nitrososphaeria</taxon>
        <taxon>Nitrosopumilales</taxon>
        <taxon>Nitrosopumilaceae</taxon>
        <taxon>Nitrosopumilus</taxon>
    </lineage>
</organism>
<reference evidence="2 3" key="3">
    <citation type="journal article" date="2019" name="Int. J. Syst. Evol. Microbiol.">
        <title>Nitrosopumilus adriaticus sp. nov. and Nitrosopumilus piranensis sp. nov., two ammonia-oxidizing archaea from the Adriatic Sea and members of the class Nitrososphaeria.</title>
        <authorList>
            <person name="Bayer B."/>
            <person name="Vojvoda J."/>
            <person name="Reinthaler T."/>
            <person name="Reyes C."/>
            <person name="Pinto M."/>
            <person name="Herndl G.J."/>
        </authorList>
    </citation>
    <scope>NUCLEOTIDE SEQUENCE [LARGE SCALE GENOMIC DNA]</scope>
    <source>
        <strain evidence="2 3">D3C</strain>
    </source>
</reference>
<dbReference type="STRING" id="1582439.NPIRD3C_1989"/>
<dbReference type="HOGENOM" id="CLU_1393527_0_0_2"/>
<dbReference type="PATRIC" id="fig|1582439.9.peg.2054"/>
<gene>
    <name evidence="2" type="ORF">NPIRD3C_1989</name>
</gene>
<dbReference type="Proteomes" id="UP000032027">
    <property type="component" value="Chromosome"/>
</dbReference>
<dbReference type="OrthoDB" id="12081at2157"/>
<reference evidence="3" key="1">
    <citation type="submission" date="2015-02" db="EMBL/GenBank/DDBJ databases">
        <title>Characterization of two novel Thaumarchaeota isolated from the Northern Adriatic Sea.</title>
        <authorList>
            <person name="Bayer B."/>
            <person name="Vojvoda J."/>
            <person name="Offre P."/>
            <person name="Srivastava A."/>
            <person name="Elisabeth N."/>
            <person name="Garcia J.A.L."/>
            <person name="Schleper C."/>
            <person name="Herndl G.J."/>
        </authorList>
    </citation>
    <scope>NUCLEOTIDE SEQUENCE [LARGE SCALE GENOMIC DNA]</scope>
    <source>
        <strain evidence="3">D3C</strain>
    </source>
</reference>
<evidence type="ECO:0000313" key="2">
    <source>
        <dbReference type="EMBL" id="AJM93199.1"/>
    </source>
</evidence>
<dbReference type="GeneID" id="41601064"/>
<name>A0A0C5BY13_9ARCH</name>
<sequence>MKKLHALKNAKRKAVSTIIATLLMVAVAATGGTALFGFSQGFFNEQQVGAPAGLEQLEVTGFDATDSNDRKLHNANIDNGTGTHTTGEGKLAEGDRVYIYLLNKGSNPVAINELRFAGISYAHQLTASASEIDGTVATESVSSSVPALPVRTSFVLIETGDETSTDKIPELEPGQEVTIVLTLDDPIKIGRDAQLKITTAAGTEFTDVINIGQLDD</sequence>
<dbReference type="KEGG" id="nid:NPIRD3C_1989"/>
<reference evidence="2 3" key="2">
    <citation type="journal article" date="2016" name="ISME J.">
        <title>Physiological and genomic characterization of two novel marine thaumarchaeal strains indicates niche differentiation.</title>
        <authorList>
            <person name="Bayer B."/>
            <person name="Vojvoda J."/>
            <person name="Offre P."/>
            <person name="Alves R.J."/>
            <person name="Elisabeth N.H."/>
            <person name="Garcia J.A."/>
            <person name="Volland J.M."/>
            <person name="Srivastava A."/>
            <person name="Schleper C."/>
            <person name="Herndl G.J."/>
        </authorList>
    </citation>
    <scope>NUCLEOTIDE SEQUENCE [LARGE SCALE GENOMIC DNA]</scope>
    <source>
        <strain evidence="2 3">D3C</strain>
    </source>
</reference>
<feature type="compositionally biased region" description="Polar residues" evidence="1">
    <location>
        <begin position="76"/>
        <end position="86"/>
    </location>
</feature>
<proteinExistence type="predicted"/>
<feature type="region of interest" description="Disordered" evidence="1">
    <location>
        <begin position="68"/>
        <end position="88"/>
    </location>
</feature>
<dbReference type="EMBL" id="CP010868">
    <property type="protein sequence ID" value="AJM93199.1"/>
    <property type="molecule type" value="Genomic_DNA"/>
</dbReference>
<keyword evidence="3" id="KW-1185">Reference proteome</keyword>
<evidence type="ECO:0000313" key="3">
    <source>
        <dbReference type="Proteomes" id="UP000032027"/>
    </source>
</evidence>
<evidence type="ECO:0000256" key="1">
    <source>
        <dbReference type="SAM" id="MobiDB-lite"/>
    </source>
</evidence>
<protein>
    <submittedName>
        <fullName evidence="2">Uncharacterized protein</fullName>
    </submittedName>
</protein>